<evidence type="ECO:0000313" key="3">
    <source>
        <dbReference type="Proteomes" id="UP000001805"/>
    </source>
</evidence>
<dbReference type="PANTHER" id="PTHR36195:SF4">
    <property type="entry name" value="DOMAIN PROTEIN, PUTATIVE (AFU_ORTHOLOGUE AFUA_5G01990)-RELATED"/>
    <property type="match status" value="1"/>
</dbReference>
<accession>Q1K678</accession>
<evidence type="ECO:0000313" key="2">
    <source>
        <dbReference type="EMBL" id="EAA29440.2"/>
    </source>
</evidence>
<dbReference type="GeneID" id="3874830"/>
<dbReference type="KEGG" id="ncr:NCU08907"/>
<proteinExistence type="predicted"/>
<dbReference type="AlphaFoldDB" id="Q1K678"/>
<feature type="compositionally biased region" description="Low complexity" evidence="1">
    <location>
        <begin position="52"/>
        <end position="69"/>
    </location>
</feature>
<protein>
    <submittedName>
        <fullName evidence="2">BYS1 domain-containing protein</fullName>
    </submittedName>
</protein>
<dbReference type="Pfam" id="PF04681">
    <property type="entry name" value="Bys1"/>
    <property type="match status" value="1"/>
</dbReference>
<sequence length="273" mass="28838">MLFRGKSGWMGCNHLPVLDLMRWGYLYAVGTLLSAKSMRSIWKFFSVYKNPVSSPRLPPVSSISSSSPSNHTNKQISSSKDQKAKDNSLPILHQQQQHTQPNQTNFNPNQKMQLTTLLALATAAVVPAFGAVIPRAVGKATVLNHCSFPVTLWSVGSSVSAPVALAATNGTYSEEFVKDPVTGGKALKITTTSDGLYTGAPELILAYSLDGANVWYDLSSVFGDAFKGHKVTVAGKGTGSCGAIEWAEGTQPAGSQTKVCGSAGDVVLDLCAA</sequence>
<keyword evidence="3" id="KW-1185">Reference proteome</keyword>
<dbReference type="InterPro" id="IPR006771">
    <property type="entry name" value="CetA-like"/>
</dbReference>
<dbReference type="RefSeq" id="XP_958676.2">
    <property type="nucleotide sequence ID" value="XM_953583.3"/>
</dbReference>
<dbReference type="STRING" id="367110.Q1K678"/>
<dbReference type="EMBL" id="CM002240">
    <property type="protein sequence ID" value="EAA29440.2"/>
    <property type="molecule type" value="Genomic_DNA"/>
</dbReference>
<reference evidence="2 3" key="1">
    <citation type="journal article" date="2003" name="Nature">
        <title>The genome sequence of the filamentous fungus Neurospora crassa.</title>
        <authorList>
            <person name="Galagan J.E."/>
            <person name="Calvo S.E."/>
            <person name="Borkovich K.A."/>
            <person name="Selker E.U."/>
            <person name="Read N.D."/>
            <person name="Jaffe D."/>
            <person name="FitzHugh W."/>
            <person name="Ma L.J."/>
            <person name="Smirnov S."/>
            <person name="Purcell S."/>
            <person name="Rehman B."/>
            <person name="Elkins T."/>
            <person name="Engels R."/>
            <person name="Wang S."/>
            <person name="Nielsen C.B."/>
            <person name="Butler J."/>
            <person name="Endrizzi M."/>
            <person name="Qui D."/>
            <person name="Ianakiev P."/>
            <person name="Bell-Pedersen D."/>
            <person name="Nelson M.A."/>
            <person name="Werner-Washburne M."/>
            <person name="Selitrennikoff C.P."/>
            <person name="Kinsey J.A."/>
            <person name="Braun E.L."/>
            <person name="Zelter A."/>
            <person name="Schulte U."/>
            <person name="Kothe G.O."/>
            <person name="Jedd G."/>
            <person name="Mewes W."/>
            <person name="Staben C."/>
            <person name="Marcotte E."/>
            <person name="Greenberg D."/>
            <person name="Roy A."/>
            <person name="Foley K."/>
            <person name="Naylor J."/>
            <person name="Stange-Thomann N."/>
            <person name="Barrett R."/>
            <person name="Gnerre S."/>
            <person name="Kamal M."/>
            <person name="Kamvysselis M."/>
            <person name="Mauceli E."/>
            <person name="Bielke C."/>
            <person name="Rudd S."/>
            <person name="Frishman D."/>
            <person name="Krystofova S."/>
            <person name="Rasmussen C."/>
            <person name="Metzenberg R.L."/>
            <person name="Perkins D.D."/>
            <person name="Kroken S."/>
            <person name="Cogoni C."/>
            <person name="Macino G."/>
            <person name="Catcheside D."/>
            <person name="Li W."/>
            <person name="Pratt R.J."/>
            <person name="Osmani S.A."/>
            <person name="DeSouza C.P."/>
            <person name="Glass L."/>
            <person name="Orbach M.J."/>
            <person name="Berglund J.A."/>
            <person name="Voelker R."/>
            <person name="Yarden O."/>
            <person name="Plamann M."/>
            <person name="Seiler S."/>
            <person name="Dunlap J."/>
            <person name="Radford A."/>
            <person name="Aramayo R."/>
            <person name="Natvig D.O."/>
            <person name="Alex L.A."/>
            <person name="Mannhaupt G."/>
            <person name="Ebbole D.J."/>
            <person name="Freitag M."/>
            <person name="Paulsen I."/>
            <person name="Sachs M.S."/>
            <person name="Lander E.S."/>
            <person name="Nusbaum C."/>
            <person name="Birren B."/>
        </authorList>
    </citation>
    <scope>NUCLEOTIDE SEQUENCE [LARGE SCALE GENOMIC DNA]</scope>
    <source>
        <strain evidence="3">ATCC 24698 / 74-OR23-1A / CBS 708.71 / DSM 1257 / FGSC 987</strain>
    </source>
</reference>
<feature type="compositionally biased region" description="Polar residues" evidence="1">
    <location>
        <begin position="70"/>
        <end position="79"/>
    </location>
</feature>
<name>Q1K678_NEUCR</name>
<gene>
    <name evidence="2" type="primary">ccg-13</name>
    <name evidence="2" type="synonym">ncw-7</name>
    <name evidence="2" type="ORF">NCU08907</name>
</gene>
<dbReference type="InParanoid" id="Q1K678"/>
<dbReference type="PaxDb" id="5141-EFNCRP00000008833"/>
<dbReference type="OrthoDB" id="3682664at2759"/>
<feature type="region of interest" description="Disordered" evidence="1">
    <location>
        <begin position="52"/>
        <end position="86"/>
    </location>
</feature>
<dbReference type="VEuPathDB" id="FungiDB:NCU08907"/>
<evidence type="ECO:0000256" key="1">
    <source>
        <dbReference type="SAM" id="MobiDB-lite"/>
    </source>
</evidence>
<dbReference type="PANTHER" id="PTHR36195">
    <property type="entry name" value="DOMAIN PROTEIN, PUTATIVE (AFU_ORTHOLOGUE AFUA_5G01990)-RELATED-RELATED"/>
    <property type="match status" value="1"/>
</dbReference>
<dbReference type="SMR" id="Q1K678"/>
<organism evidence="2 3">
    <name type="scientific">Neurospora crassa (strain ATCC 24698 / 74-OR23-1A / CBS 708.71 / DSM 1257 / FGSC 987)</name>
    <dbReference type="NCBI Taxonomy" id="367110"/>
    <lineage>
        <taxon>Eukaryota</taxon>
        <taxon>Fungi</taxon>
        <taxon>Dikarya</taxon>
        <taxon>Ascomycota</taxon>
        <taxon>Pezizomycotina</taxon>
        <taxon>Sordariomycetes</taxon>
        <taxon>Sordariomycetidae</taxon>
        <taxon>Sordariales</taxon>
        <taxon>Sordariaceae</taxon>
        <taxon>Neurospora</taxon>
    </lineage>
</organism>
<dbReference type="Proteomes" id="UP000001805">
    <property type="component" value="Chromosome 2, Linkage Group V"/>
</dbReference>